<organism evidence="1 2">
    <name type="scientific">Thelohanellus kitauei</name>
    <name type="common">Myxosporean</name>
    <dbReference type="NCBI Taxonomy" id="669202"/>
    <lineage>
        <taxon>Eukaryota</taxon>
        <taxon>Metazoa</taxon>
        <taxon>Cnidaria</taxon>
        <taxon>Myxozoa</taxon>
        <taxon>Myxosporea</taxon>
        <taxon>Bivalvulida</taxon>
        <taxon>Platysporina</taxon>
        <taxon>Myxobolidae</taxon>
        <taxon>Thelohanellus</taxon>
    </lineage>
</organism>
<protein>
    <submittedName>
        <fullName evidence="1">Uncharacterized protein</fullName>
    </submittedName>
</protein>
<evidence type="ECO:0000313" key="1">
    <source>
        <dbReference type="EMBL" id="KII60592.1"/>
    </source>
</evidence>
<accession>A0A0C2IUT8</accession>
<sequence length="101" mass="11413">MTILLFHIPKSSLTKCSLAFQNMICIVHGCSCIQVNQAECIPNVSQFGIILQCFLIEARKFSQKHDSTGLFEYEFLLMVIRTVAARARGFAFTFNVIIMCT</sequence>
<proteinExistence type="predicted"/>
<reference evidence="1 2" key="1">
    <citation type="journal article" date="2014" name="Genome Biol. Evol.">
        <title>The genome of the myxosporean Thelohanellus kitauei shows adaptations to nutrient acquisition within its fish host.</title>
        <authorList>
            <person name="Yang Y."/>
            <person name="Xiong J."/>
            <person name="Zhou Z."/>
            <person name="Huo F."/>
            <person name="Miao W."/>
            <person name="Ran C."/>
            <person name="Liu Y."/>
            <person name="Zhang J."/>
            <person name="Feng J."/>
            <person name="Wang M."/>
            <person name="Wang M."/>
            <person name="Wang L."/>
            <person name="Yao B."/>
        </authorList>
    </citation>
    <scope>NUCLEOTIDE SEQUENCE [LARGE SCALE GENOMIC DNA]</scope>
    <source>
        <strain evidence="1">Wuqing</strain>
    </source>
</reference>
<gene>
    <name evidence="1" type="ORF">RF11_07352</name>
</gene>
<comment type="caution">
    <text evidence="1">The sequence shown here is derived from an EMBL/GenBank/DDBJ whole genome shotgun (WGS) entry which is preliminary data.</text>
</comment>
<keyword evidence="2" id="KW-1185">Reference proteome</keyword>
<dbReference type="EMBL" id="JWZT01005556">
    <property type="protein sequence ID" value="KII60592.1"/>
    <property type="molecule type" value="Genomic_DNA"/>
</dbReference>
<dbReference type="Proteomes" id="UP000031668">
    <property type="component" value="Unassembled WGS sequence"/>
</dbReference>
<dbReference type="AlphaFoldDB" id="A0A0C2IUT8"/>
<evidence type="ECO:0000313" key="2">
    <source>
        <dbReference type="Proteomes" id="UP000031668"/>
    </source>
</evidence>
<name>A0A0C2IUT8_THEKT</name>